<comment type="similarity">
    <text evidence="3">Belongs to the glycosyl hydrolase 81 family.</text>
</comment>
<keyword evidence="9" id="KW-0326">Glycosidase</keyword>
<dbReference type="GO" id="GO:0000272">
    <property type="term" value="P:polysaccharide catabolic process"/>
    <property type="evidence" value="ECO:0007669"/>
    <property type="project" value="UniProtKB-KW"/>
</dbReference>
<sequence>MGLRDLKNVFKRKEYDRPPAPPPPRSQPNEEPIRDSNPAPTSTQPVNGKDILSNPIATGEPPSLFKRFKHQQQPIGCCCDEKDAPIHTNNFYNNLTTGDQTMPIWPLPYSMWYSIDPDQDHGIAFNHTDASQRVFGPEPDAPVAQYYFNPPKIKSFVLSAENFNGNKLTLSDHRALSVTATLQKGDSKIIFPIVQGMGFITAIYENAKPVIASQVGVQEFKKQNKIGNFQKYTAMLFNQVTWSIYSTNELSLKDPNHIVGNGPGIIQIARGNSKYYDDTAGGYIDHAELSASADGDRGEYKFSYSIKGQSRSGKTLVWALPHHQEVITNVKPTDLNLDSPTKGVMKSYVTNELVMQEQLPVDIMWDPWATFATKAKYSNNAKEIIKQAAIEEVKQDVVGMADIDSMYTSGKILDKFAHIAYVCHFILQDESLTNEVVPKLKQAIEIFARNKQKFPLVYDCSWKGLISSAEPGADFGNSNYNDHHFHYGYHVHAIAILSHIDQDWLHANNDLIFNYANTLIRDIASPQADQYFPQFRSFDFFHGHSWAHGIFPSGDGKDNESSSEMYHFARAIKLYGNVIGDKNMQHRGDLMLAIMKRSVNMYMLYTRDNKIQPPNFIGNKVSGILFENKIDYATYFGRGTIGDEWIHGIHMLPITPVSSYFRSSKFVKEEWDEKLGAIVDQIPDGWKGILMLNKALFDPKSAWDWFARKDWDPVLIDNVATSVPHPKIVKKYTKKFKRHHSDRYHRVAENWRKQKGIDSCVRRRFRGTIPQPNIGYGSNKKTKFLNPAGYKVYLVKNVKDLDVLLLHTKSYAAEIASSVSSRKRVEIVAKAKKLGVKVTNPKGKLNLEA</sequence>
<dbReference type="GO" id="GO:1990904">
    <property type="term" value="C:ribonucleoprotein complex"/>
    <property type="evidence" value="ECO:0007669"/>
    <property type="project" value="UniProtKB-KW"/>
</dbReference>
<feature type="compositionally biased region" description="Basic and acidic residues" evidence="12">
    <location>
        <begin position="1"/>
        <end position="17"/>
    </location>
</feature>
<organism evidence="15 16">
    <name type="scientific">Candida albicans</name>
    <name type="common">Yeast</name>
    <dbReference type="NCBI Taxonomy" id="5476"/>
    <lineage>
        <taxon>Eukaryota</taxon>
        <taxon>Fungi</taxon>
        <taxon>Dikarya</taxon>
        <taxon>Ascomycota</taxon>
        <taxon>Saccharomycotina</taxon>
        <taxon>Pichiomycetes</taxon>
        <taxon>Debaryomycetaceae</taxon>
        <taxon>Candida/Lodderomyces clade</taxon>
        <taxon>Candida</taxon>
    </lineage>
</organism>
<dbReference type="FunFam" id="2.70.98.30:FF:000006">
    <property type="entry name" value="Endo-1,3-beta-glucanase Engl1"/>
    <property type="match status" value="1"/>
</dbReference>
<evidence type="ECO:0000259" key="13">
    <source>
        <dbReference type="Pfam" id="PF03639"/>
    </source>
</evidence>
<dbReference type="InterPro" id="IPR040720">
    <property type="entry name" value="GH81_C"/>
</dbReference>
<dbReference type="Pfam" id="PF03639">
    <property type="entry name" value="Glyco_hydro_81"/>
    <property type="match status" value="1"/>
</dbReference>
<dbReference type="Pfam" id="PF01655">
    <property type="entry name" value="Ribosomal_L32e"/>
    <property type="match status" value="1"/>
</dbReference>
<dbReference type="InterPro" id="IPR040451">
    <property type="entry name" value="GH81_N"/>
</dbReference>
<dbReference type="AlphaFoldDB" id="A0A8H6C271"/>
<evidence type="ECO:0000256" key="5">
    <source>
        <dbReference type="ARBA" id="ARBA00022801"/>
    </source>
</evidence>
<comment type="catalytic activity">
    <reaction evidence="1">
        <text>Hydrolysis of (1-&gt;3)-beta-D-glucosidic linkages in (1-&gt;3)-beta-D-glucans.</text>
        <dbReference type="EC" id="3.2.1.39"/>
    </reaction>
</comment>
<evidence type="ECO:0000313" key="16">
    <source>
        <dbReference type="Proteomes" id="UP000536275"/>
    </source>
</evidence>
<dbReference type="PANTHER" id="PTHR31983">
    <property type="entry name" value="ENDO-1,3(4)-BETA-GLUCANASE 1"/>
    <property type="match status" value="1"/>
</dbReference>
<reference evidence="15 16" key="1">
    <citation type="submission" date="2020-03" db="EMBL/GenBank/DDBJ databases">
        <title>FDA dAtabase for Regulatory Grade micrObial Sequences (FDA-ARGOS): Supporting development and validation of Infectious Disease Dx tests.</title>
        <authorList>
            <person name="Campos J."/>
            <person name="Goldberg B."/>
            <person name="Tallon L."/>
            <person name="Sadzewicz L."/>
            <person name="Vavikolanu K."/>
            <person name="Mehta A."/>
            <person name="Aluvathingal J."/>
            <person name="Nadendla S."/>
            <person name="Nandy P."/>
            <person name="Geyer C."/>
            <person name="Yan Y."/>
            <person name="Sichtig H."/>
        </authorList>
    </citation>
    <scope>NUCLEOTIDE SEQUENCE [LARGE SCALE GENOMIC DNA]</scope>
    <source>
        <strain evidence="15 16">FDAARGOS_656</strain>
    </source>
</reference>
<evidence type="ECO:0000256" key="2">
    <source>
        <dbReference type="ARBA" id="ARBA00008431"/>
    </source>
</evidence>
<keyword evidence="11" id="KW-0624">Polysaccharide degradation</keyword>
<evidence type="ECO:0000256" key="6">
    <source>
        <dbReference type="ARBA" id="ARBA00022980"/>
    </source>
</evidence>
<dbReference type="EC" id="3.2.1.39" evidence="4"/>
<keyword evidence="5 15" id="KW-0378">Hydrolase</keyword>
<accession>A0A8H6C271</accession>
<comment type="similarity">
    <text evidence="2">Belongs to the eukaryotic ribosomal protein eL32 family.</text>
</comment>
<protein>
    <recommendedName>
        <fullName evidence="4">glucan endo-1,3-beta-D-glucosidase</fullName>
        <ecNumber evidence="4">3.2.1.39</ecNumber>
    </recommendedName>
</protein>
<dbReference type="InterPro" id="IPR036351">
    <property type="entry name" value="Ribosomal_eL32_sf"/>
</dbReference>
<keyword evidence="10" id="KW-0961">Cell wall biogenesis/degradation</keyword>
<feature type="region of interest" description="Disordered" evidence="12">
    <location>
        <begin position="1"/>
        <end position="62"/>
    </location>
</feature>
<dbReference type="Pfam" id="PF17652">
    <property type="entry name" value="Glyco_hydro81C"/>
    <property type="match status" value="1"/>
</dbReference>
<keyword evidence="6" id="KW-0689">Ribosomal protein</keyword>
<evidence type="ECO:0000313" key="15">
    <source>
        <dbReference type="EMBL" id="KAF6070942.1"/>
    </source>
</evidence>
<dbReference type="GO" id="GO:0006412">
    <property type="term" value="P:translation"/>
    <property type="evidence" value="ECO:0007669"/>
    <property type="project" value="InterPro"/>
</dbReference>
<evidence type="ECO:0000256" key="9">
    <source>
        <dbReference type="ARBA" id="ARBA00023295"/>
    </source>
</evidence>
<gene>
    <name evidence="15" type="ORF">FOB64_002003</name>
</gene>
<dbReference type="GO" id="GO:0042973">
    <property type="term" value="F:glucan endo-1,3-beta-D-glucosidase activity"/>
    <property type="evidence" value="ECO:0007669"/>
    <property type="project" value="UniProtKB-EC"/>
</dbReference>
<keyword evidence="7" id="KW-0687">Ribonucleoprotein</keyword>
<dbReference type="SUPFAM" id="SSF52042">
    <property type="entry name" value="Ribosomal protein L32e"/>
    <property type="match status" value="1"/>
</dbReference>
<keyword evidence="8" id="KW-0119">Carbohydrate metabolism</keyword>
<feature type="domain" description="Glycosyl hydrolase family 81 N-terminal" evidence="13">
    <location>
        <begin position="72"/>
        <end position="369"/>
    </location>
</feature>
<dbReference type="CDD" id="cd00513">
    <property type="entry name" value="Ribosomal_L32_L32e"/>
    <property type="match status" value="1"/>
</dbReference>
<dbReference type="SMART" id="SM01393">
    <property type="entry name" value="Ribosomal_L32e"/>
    <property type="match status" value="1"/>
</dbReference>
<dbReference type="InterPro" id="IPR005200">
    <property type="entry name" value="Endo-beta-glucanase"/>
</dbReference>
<dbReference type="PANTHER" id="PTHR31983:SF0">
    <property type="entry name" value="GLUCAN ENDO-1,3-BETA-D-GLUCOSIDASE 2"/>
    <property type="match status" value="1"/>
</dbReference>
<dbReference type="Gene3D" id="2.70.98.30">
    <property type="entry name" value="Golgi alpha-mannosidase II, domain 4"/>
    <property type="match status" value="1"/>
</dbReference>
<dbReference type="GO" id="GO:0052861">
    <property type="term" value="F:endo-1,3(4)-beta-glucanase activity"/>
    <property type="evidence" value="ECO:0007669"/>
    <property type="project" value="InterPro"/>
</dbReference>
<dbReference type="EMBL" id="JABWAD010000022">
    <property type="protein sequence ID" value="KAF6070942.1"/>
    <property type="molecule type" value="Genomic_DNA"/>
</dbReference>
<dbReference type="Proteomes" id="UP000536275">
    <property type="component" value="Unassembled WGS sequence"/>
</dbReference>
<evidence type="ECO:0000256" key="12">
    <source>
        <dbReference type="SAM" id="MobiDB-lite"/>
    </source>
</evidence>
<feature type="domain" description="Glycosyl hydrolase family 81 C-terminal" evidence="14">
    <location>
        <begin position="376"/>
        <end position="719"/>
    </location>
</feature>
<evidence type="ECO:0000256" key="8">
    <source>
        <dbReference type="ARBA" id="ARBA00023277"/>
    </source>
</evidence>
<dbReference type="GO" id="GO:0071555">
    <property type="term" value="P:cell wall organization"/>
    <property type="evidence" value="ECO:0007669"/>
    <property type="project" value="UniProtKB-KW"/>
</dbReference>
<evidence type="ECO:0000256" key="7">
    <source>
        <dbReference type="ARBA" id="ARBA00023274"/>
    </source>
</evidence>
<dbReference type="PROSITE" id="PS00580">
    <property type="entry name" value="RIBOSOMAL_L32E"/>
    <property type="match status" value="1"/>
</dbReference>
<evidence type="ECO:0000256" key="4">
    <source>
        <dbReference type="ARBA" id="ARBA00012780"/>
    </source>
</evidence>
<dbReference type="InterPro" id="IPR018263">
    <property type="entry name" value="Ribosomal_eL32_CS"/>
</dbReference>
<dbReference type="InterPro" id="IPR001515">
    <property type="entry name" value="Ribosomal_eL32"/>
</dbReference>
<dbReference type="GO" id="GO:0005840">
    <property type="term" value="C:ribosome"/>
    <property type="evidence" value="ECO:0007669"/>
    <property type="project" value="UniProtKB-KW"/>
</dbReference>
<evidence type="ECO:0000259" key="14">
    <source>
        <dbReference type="Pfam" id="PF17652"/>
    </source>
</evidence>
<evidence type="ECO:0000256" key="3">
    <source>
        <dbReference type="ARBA" id="ARBA00010730"/>
    </source>
</evidence>
<comment type="caution">
    <text evidence="15">The sequence shown here is derived from an EMBL/GenBank/DDBJ whole genome shotgun (WGS) entry which is preliminary data.</text>
</comment>
<dbReference type="Gene3D" id="1.10.287.1170">
    <property type="entry name" value="glycoside hydrolase family 81 endo-[beta] glucanase"/>
    <property type="match status" value="1"/>
</dbReference>
<evidence type="ECO:0000256" key="10">
    <source>
        <dbReference type="ARBA" id="ARBA00023316"/>
    </source>
</evidence>
<dbReference type="GO" id="GO:0003735">
    <property type="term" value="F:structural constituent of ribosome"/>
    <property type="evidence" value="ECO:0007669"/>
    <property type="project" value="InterPro"/>
</dbReference>
<proteinExistence type="inferred from homology"/>
<dbReference type="GO" id="GO:0009986">
    <property type="term" value="C:cell surface"/>
    <property type="evidence" value="ECO:0007669"/>
    <property type="project" value="TreeGrafter"/>
</dbReference>
<evidence type="ECO:0000256" key="1">
    <source>
        <dbReference type="ARBA" id="ARBA00000382"/>
    </source>
</evidence>
<dbReference type="PROSITE" id="PS52008">
    <property type="entry name" value="GH81"/>
    <property type="match status" value="1"/>
</dbReference>
<dbReference type="FunFam" id="1.10.287.1170:FF:000001">
    <property type="entry name" value="Endo-1,3-beta-glucanase Engl1"/>
    <property type="match status" value="1"/>
</dbReference>
<name>A0A8H6C271_CANAX</name>
<evidence type="ECO:0000256" key="11">
    <source>
        <dbReference type="ARBA" id="ARBA00023326"/>
    </source>
</evidence>